<keyword evidence="3" id="KW-1185">Reference proteome</keyword>
<sequence length="132" mass="15442">MYSSFQLFCLVVGILCFITKFPHANMTNNLLQSRSFPVFIRSIGRDAVLQLRRARCGRIQHPGGIPSAQLHCWSYRVPQTLGRTTDCWMSRFILSILGREYVSWMWTAGLRDKIRPKDRMLQRFWIPPHGKT</sequence>
<accession>A0A1D1UWR9</accession>
<proteinExistence type="predicted"/>
<evidence type="ECO:0000313" key="2">
    <source>
        <dbReference type="EMBL" id="GAU93040.1"/>
    </source>
</evidence>
<name>A0A1D1UWR9_RAMVA</name>
<evidence type="ECO:0000313" key="3">
    <source>
        <dbReference type="Proteomes" id="UP000186922"/>
    </source>
</evidence>
<dbReference type="AlphaFoldDB" id="A0A1D1UWR9"/>
<gene>
    <name evidence="2" type="primary">RvY_05037</name>
    <name evidence="2" type="synonym">RvY_05037.1</name>
    <name evidence="2" type="ORF">RvY_05037-1</name>
</gene>
<dbReference type="Proteomes" id="UP000186922">
    <property type="component" value="Unassembled WGS sequence"/>
</dbReference>
<feature type="chain" id="PRO_5008897723" description="Secreted protein" evidence="1">
    <location>
        <begin position="25"/>
        <end position="132"/>
    </location>
</feature>
<reference evidence="2 3" key="1">
    <citation type="journal article" date="2016" name="Nat. Commun.">
        <title>Extremotolerant tardigrade genome and improved radiotolerance of human cultured cells by tardigrade-unique protein.</title>
        <authorList>
            <person name="Hashimoto T."/>
            <person name="Horikawa D.D."/>
            <person name="Saito Y."/>
            <person name="Kuwahara H."/>
            <person name="Kozuka-Hata H."/>
            <person name="Shin-I T."/>
            <person name="Minakuchi Y."/>
            <person name="Ohishi K."/>
            <person name="Motoyama A."/>
            <person name="Aizu T."/>
            <person name="Enomoto A."/>
            <person name="Kondo K."/>
            <person name="Tanaka S."/>
            <person name="Hara Y."/>
            <person name="Koshikawa S."/>
            <person name="Sagara H."/>
            <person name="Miura T."/>
            <person name="Yokobori S."/>
            <person name="Miyagawa K."/>
            <person name="Suzuki Y."/>
            <person name="Kubo T."/>
            <person name="Oyama M."/>
            <person name="Kohara Y."/>
            <person name="Fujiyama A."/>
            <person name="Arakawa K."/>
            <person name="Katayama T."/>
            <person name="Toyoda A."/>
            <person name="Kunieda T."/>
        </authorList>
    </citation>
    <scope>NUCLEOTIDE SEQUENCE [LARGE SCALE GENOMIC DNA]</scope>
    <source>
        <strain evidence="2 3">YOKOZUNA-1</strain>
    </source>
</reference>
<dbReference type="EMBL" id="BDGG01000002">
    <property type="protein sequence ID" value="GAU93040.1"/>
    <property type="molecule type" value="Genomic_DNA"/>
</dbReference>
<organism evidence="2 3">
    <name type="scientific">Ramazzottius varieornatus</name>
    <name type="common">Water bear</name>
    <name type="synonym">Tardigrade</name>
    <dbReference type="NCBI Taxonomy" id="947166"/>
    <lineage>
        <taxon>Eukaryota</taxon>
        <taxon>Metazoa</taxon>
        <taxon>Ecdysozoa</taxon>
        <taxon>Tardigrada</taxon>
        <taxon>Eutardigrada</taxon>
        <taxon>Parachela</taxon>
        <taxon>Hypsibioidea</taxon>
        <taxon>Ramazzottiidae</taxon>
        <taxon>Ramazzottius</taxon>
    </lineage>
</organism>
<protein>
    <recommendedName>
        <fullName evidence="4">Secreted protein</fullName>
    </recommendedName>
</protein>
<feature type="signal peptide" evidence="1">
    <location>
        <begin position="1"/>
        <end position="24"/>
    </location>
</feature>
<keyword evidence="1" id="KW-0732">Signal</keyword>
<comment type="caution">
    <text evidence="2">The sequence shown here is derived from an EMBL/GenBank/DDBJ whole genome shotgun (WGS) entry which is preliminary data.</text>
</comment>
<evidence type="ECO:0000256" key="1">
    <source>
        <dbReference type="SAM" id="SignalP"/>
    </source>
</evidence>
<evidence type="ECO:0008006" key="4">
    <source>
        <dbReference type="Google" id="ProtNLM"/>
    </source>
</evidence>